<gene>
    <name evidence="2" type="ORF">ERUC_LOCUS36489</name>
</gene>
<organism evidence="2 3">
    <name type="scientific">Eruca vesicaria subsp. sativa</name>
    <name type="common">Garden rocket</name>
    <name type="synonym">Eruca sativa</name>
    <dbReference type="NCBI Taxonomy" id="29727"/>
    <lineage>
        <taxon>Eukaryota</taxon>
        <taxon>Viridiplantae</taxon>
        <taxon>Streptophyta</taxon>
        <taxon>Embryophyta</taxon>
        <taxon>Tracheophyta</taxon>
        <taxon>Spermatophyta</taxon>
        <taxon>Magnoliopsida</taxon>
        <taxon>eudicotyledons</taxon>
        <taxon>Gunneridae</taxon>
        <taxon>Pentapetalae</taxon>
        <taxon>rosids</taxon>
        <taxon>malvids</taxon>
        <taxon>Brassicales</taxon>
        <taxon>Brassicaceae</taxon>
        <taxon>Brassiceae</taxon>
        <taxon>Eruca</taxon>
    </lineage>
</organism>
<feature type="coiled-coil region" evidence="1">
    <location>
        <begin position="60"/>
        <end position="104"/>
    </location>
</feature>
<accession>A0ABC8LKE1</accession>
<comment type="caution">
    <text evidence="2">The sequence shown here is derived from an EMBL/GenBank/DDBJ whole genome shotgun (WGS) entry which is preliminary data.</text>
</comment>
<evidence type="ECO:0000313" key="3">
    <source>
        <dbReference type="Proteomes" id="UP001642260"/>
    </source>
</evidence>
<sequence length="111" mass="12470">MTKGSIFAKLSGLSGNPNWNSVAVTKEQAGLIVRGVVVKGIIGYFGYELGTMMFSNAPKIERYEVLLQKARGVIKNQERNLRLLDKREAELVQAKEKINKELMKYHSRASN</sequence>
<proteinExistence type="predicted"/>
<keyword evidence="1" id="KW-0175">Coiled coil</keyword>
<evidence type="ECO:0000313" key="2">
    <source>
        <dbReference type="EMBL" id="CAH8384006.1"/>
    </source>
</evidence>
<dbReference type="Proteomes" id="UP001642260">
    <property type="component" value="Unassembled WGS sequence"/>
</dbReference>
<dbReference type="EMBL" id="CAKOAT010597376">
    <property type="protein sequence ID" value="CAH8384006.1"/>
    <property type="molecule type" value="Genomic_DNA"/>
</dbReference>
<reference evidence="2 3" key="1">
    <citation type="submission" date="2022-03" db="EMBL/GenBank/DDBJ databases">
        <authorList>
            <person name="Macdonald S."/>
            <person name="Ahmed S."/>
            <person name="Newling K."/>
        </authorList>
    </citation>
    <scope>NUCLEOTIDE SEQUENCE [LARGE SCALE GENOMIC DNA]</scope>
</reference>
<keyword evidence="3" id="KW-1185">Reference proteome</keyword>
<protein>
    <submittedName>
        <fullName evidence="2">Uncharacterized protein</fullName>
    </submittedName>
</protein>
<evidence type="ECO:0000256" key="1">
    <source>
        <dbReference type="SAM" id="Coils"/>
    </source>
</evidence>
<dbReference type="AlphaFoldDB" id="A0ABC8LKE1"/>
<name>A0ABC8LKE1_ERUVS</name>